<comment type="caution">
    <text evidence="1">The sequence shown here is derived from an EMBL/GenBank/DDBJ whole genome shotgun (WGS) entry which is preliminary data.</text>
</comment>
<keyword evidence="2" id="KW-1185">Reference proteome</keyword>
<proteinExistence type="predicted"/>
<sequence length="143" mass="15805">MTARFCTEVEFVHPIRRVVCGALQVEEGLPFPQASFALTLVDAGTGGDDKGVTDSSGWAYSPTLQRKYAYLGAVTAQRQVSWATQELSFTRPVTRLTLEIVPWNARGTSWLQHVVWEAIAYRAETGPPVAVTLSGFSRDDEER</sequence>
<gene>
    <name evidence="1" type="ORF">AWH69_15255</name>
</gene>
<accession>A0A176Q964</accession>
<dbReference type="AlphaFoldDB" id="A0A176Q964"/>
<name>A0A176Q964_9MICO</name>
<evidence type="ECO:0000313" key="2">
    <source>
        <dbReference type="Proteomes" id="UP000076976"/>
    </source>
</evidence>
<organism evidence="1 2">
    <name type="scientific">Janibacter melonis</name>
    <dbReference type="NCBI Taxonomy" id="262209"/>
    <lineage>
        <taxon>Bacteria</taxon>
        <taxon>Bacillati</taxon>
        <taxon>Actinomycetota</taxon>
        <taxon>Actinomycetes</taxon>
        <taxon>Micrococcales</taxon>
        <taxon>Intrasporangiaceae</taxon>
        <taxon>Janibacter</taxon>
    </lineage>
</organism>
<dbReference type="STRING" id="262209.AWH69_15255"/>
<reference evidence="1 2" key="1">
    <citation type="submission" date="2016-01" db="EMBL/GenBank/DDBJ databases">
        <title>Janibacter melonis strain CD11_4 genome sequencing and assembly.</title>
        <authorList>
            <person name="Nair G.R."/>
            <person name="Kaur G."/>
            <person name="Chander A.M."/>
            <person name="Mayilraj S."/>
        </authorList>
    </citation>
    <scope>NUCLEOTIDE SEQUENCE [LARGE SCALE GENOMIC DNA]</scope>
    <source>
        <strain evidence="1 2">CD11-4</strain>
    </source>
</reference>
<protein>
    <submittedName>
        <fullName evidence="1">Uncharacterized protein</fullName>
    </submittedName>
</protein>
<evidence type="ECO:0000313" key="1">
    <source>
        <dbReference type="EMBL" id="OAB86247.1"/>
    </source>
</evidence>
<dbReference type="Proteomes" id="UP000076976">
    <property type="component" value="Unassembled WGS sequence"/>
</dbReference>
<dbReference type="EMBL" id="LQZG01000005">
    <property type="protein sequence ID" value="OAB86247.1"/>
    <property type="molecule type" value="Genomic_DNA"/>
</dbReference>